<feature type="compositionally biased region" description="Polar residues" evidence="1">
    <location>
        <begin position="1"/>
        <end position="12"/>
    </location>
</feature>
<evidence type="ECO:0000259" key="2">
    <source>
        <dbReference type="Pfam" id="PF00078"/>
    </source>
</evidence>
<feature type="region of interest" description="Disordered" evidence="1">
    <location>
        <begin position="653"/>
        <end position="681"/>
    </location>
</feature>
<dbReference type="Gene3D" id="3.60.10.10">
    <property type="entry name" value="Endonuclease/exonuclease/phosphatase"/>
    <property type="match status" value="1"/>
</dbReference>
<name>A0AAE0RBH1_9TELE</name>
<dbReference type="EMBL" id="JAUCMX010000003">
    <property type="protein sequence ID" value="KAK3550528.1"/>
    <property type="molecule type" value="Genomic_DNA"/>
</dbReference>
<dbReference type="InterPro" id="IPR036691">
    <property type="entry name" value="Endo/exonu/phosph_ase_sf"/>
</dbReference>
<keyword evidence="5" id="KW-1185">Reference proteome</keyword>
<dbReference type="PANTHER" id="PTHR19446">
    <property type="entry name" value="REVERSE TRANSCRIPTASES"/>
    <property type="match status" value="1"/>
</dbReference>
<feature type="region of interest" description="Disordered" evidence="1">
    <location>
        <begin position="1"/>
        <end position="89"/>
    </location>
</feature>
<organism evidence="4 5">
    <name type="scientific">Hemibagrus guttatus</name>
    <dbReference type="NCBI Taxonomy" id="175788"/>
    <lineage>
        <taxon>Eukaryota</taxon>
        <taxon>Metazoa</taxon>
        <taxon>Chordata</taxon>
        <taxon>Craniata</taxon>
        <taxon>Vertebrata</taxon>
        <taxon>Euteleostomi</taxon>
        <taxon>Actinopterygii</taxon>
        <taxon>Neopterygii</taxon>
        <taxon>Teleostei</taxon>
        <taxon>Ostariophysi</taxon>
        <taxon>Siluriformes</taxon>
        <taxon>Bagridae</taxon>
        <taxon>Hemibagrus</taxon>
    </lineage>
</organism>
<dbReference type="GO" id="GO:0003824">
    <property type="term" value="F:catalytic activity"/>
    <property type="evidence" value="ECO:0007669"/>
    <property type="project" value="InterPro"/>
</dbReference>
<dbReference type="InterPro" id="IPR000477">
    <property type="entry name" value="RT_dom"/>
</dbReference>
<dbReference type="Pfam" id="PF00078">
    <property type="entry name" value="RVT_1"/>
    <property type="match status" value="1"/>
</dbReference>
<evidence type="ECO:0000313" key="5">
    <source>
        <dbReference type="Proteomes" id="UP001274896"/>
    </source>
</evidence>
<dbReference type="CDD" id="cd01650">
    <property type="entry name" value="RT_nLTR_like"/>
    <property type="match status" value="1"/>
</dbReference>
<sequence length="681" mass="75190">MVIKTRTVTSPGLASPGPHPGARPGVGARRRVPGGRVFACGTRPGTARRNDVGPPSRRPTTHRKEHKGPVPCVLGSGHGRGPRRPKPWTKNLAFGTWNVTSLGGKEPELVREVERYRLEIVGLASTHSLGSGTQLLERGWTLFFSGVPHAYGPNGSVEYPTFLETLRGVLEGAPTGDSIVLLGDFNTHVGNDSDTWRGVIGRNGPPDLNSSGVLLLDFCTSHSLSITNTMFKHKGAHQYVWYQDTLGRRSMIDLVVVSSDLRPHVLDTRVKRWVELSTDHHLVVSWIRLQRRMPDRLGRPKRIVRVCWERLADPSARGVFNSHLRESFNQIPREVGDIESEWTMFSSSIVDAAIRSCGCKVSGAGRGGNPRTQWWTLEVRDAVKLKKESYRAWLARGTPEAAEAYRQAKRTTAVVVSEAKTRGVRRGRQLSANTVYGGGGELLVSTGDIVGQWKEYFEDLLNPTDTPSVEEPEAEDSEVDSFITQAEVTEVVQQLLGGKAPGVDEIRPEYLKSLDVVGLSWLTRLCNIAWQSGTVPLDWATGVVVPLFKKGDRRVCSNYRGITLLSLPGKVYSRVLERRVQPLVEPRIQEEQCGFRPSRGTLDQLYTLHRVLEGLWEFAQPVHMCFVNLEKAFDRVPRGILWEVAGMGGQHLQIGSHGSRPEKGGLHPSGWRGGPSSSGGV</sequence>
<evidence type="ECO:0000313" key="4">
    <source>
        <dbReference type="EMBL" id="KAK3550528.1"/>
    </source>
</evidence>
<proteinExistence type="predicted"/>
<evidence type="ECO:0008006" key="6">
    <source>
        <dbReference type="Google" id="ProtNLM"/>
    </source>
</evidence>
<feature type="domain" description="Endonuclease/exonuclease/phosphatase" evidence="3">
    <location>
        <begin position="150"/>
        <end position="283"/>
    </location>
</feature>
<dbReference type="Proteomes" id="UP001274896">
    <property type="component" value="Unassembled WGS sequence"/>
</dbReference>
<dbReference type="InterPro" id="IPR005135">
    <property type="entry name" value="Endo/exonuclease/phosphatase"/>
</dbReference>
<gene>
    <name evidence="4" type="ORF">QTP70_000026</name>
</gene>
<feature type="compositionally biased region" description="Gly residues" evidence="1">
    <location>
        <begin position="671"/>
        <end position="681"/>
    </location>
</feature>
<dbReference type="SUPFAM" id="SSF56219">
    <property type="entry name" value="DNase I-like"/>
    <property type="match status" value="1"/>
</dbReference>
<feature type="domain" description="Reverse transcriptase" evidence="2">
    <location>
        <begin position="549"/>
        <end position="643"/>
    </location>
</feature>
<accession>A0AAE0RBH1</accession>
<evidence type="ECO:0000256" key="1">
    <source>
        <dbReference type="SAM" id="MobiDB-lite"/>
    </source>
</evidence>
<protein>
    <recommendedName>
        <fullName evidence="6">Reverse transcriptase domain-containing protein</fullName>
    </recommendedName>
</protein>
<dbReference type="Pfam" id="PF14529">
    <property type="entry name" value="Exo_endo_phos_2"/>
    <property type="match status" value="1"/>
</dbReference>
<evidence type="ECO:0000259" key="3">
    <source>
        <dbReference type="Pfam" id="PF14529"/>
    </source>
</evidence>
<comment type="caution">
    <text evidence="4">The sequence shown here is derived from an EMBL/GenBank/DDBJ whole genome shotgun (WGS) entry which is preliminary data.</text>
</comment>
<reference evidence="4" key="1">
    <citation type="submission" date="2023-06" db="EMBL/GenBank/DDBJ databases">
        <title>Male Hemibagrus guttatus genome.</title>
        <authorList>
            <person name="Bian C."/>
        </authorList>
    </citation>
    <scope>NUCLEOTIDE SEQUENCE</scope>
    <source>
        <strain evidence="4">Male_cb2023</strain>
        <tissue evidence="4">Muscle</tissue>
    </source>
</reference>
<dbReference type="AlphaFoldDB" id="A0AAE0RBH1"/>